<dbReference type="Gene3D" id="2.30.40.10">
    <property type="entry name" value="Urease, subunit C, domain 1"/>
    <property type="match status" value="1"/>
</dbReference>
<keyword evidence="2" id="KW-0378">Hydrolase</keyword>
<dbReference type="SUPFAM" id="SSF51338">
    <property type="entry name" value="Composite domain of metallo-dependent hydrolases"/>
    <property type="match status" value="1"/>
</dbReference>
<dbReference type="RefSeq" id="WP_379751537.1">
    <property type="nucleotide sequence ID" value="NZ_JBHSMR010000001.1"/>
</dbReference>
<evidence type="ECO:0000313" key="2">
    <source>
        <dbReference type="EMBL" id="MFC5477027.1"/>
    </source>
</evidence>
<dbReference type="GO" id="GO:0016787">
    <property type="term" value="F:hydrolase activity"/>
    <property type="evidence" value="ECO:0007669"/>
    <property type="project" value="UniProtKB-KW"/>
</dbReference>
<dbReference type="PANTHER" id="PTHR22642:SF21">
    <property type="entry name" value="PERIPLASMIC PROTEIN"/>
    <property type="match status" value="1"/>
</dbReference>
<evidence type="ECO:0000259" key="1">
    <source>
        <dbReference type="Pfam" id="PF07969"/>
    </source>
</evidence>
<dbReference type="InterPro" id="IPR033932">
    <property type="entry name" value="YtcJ-like"/>
</dbReference>
<dbReference type="CDD" id="cd01300">
    <property type="entry name" value="YtcJ_like"/>
    <property type="match status" value="1"/>
</dbReference>
<dbReference type="Gene3D" id="3.20.20.140">
    <property type="entry name" value="Metal-dependent hydrolases"/>
    <property type="match status" value="1"/>
</dbReference>
<dbReference type="EMBL" id="JBHSMR010000001">
    <property type="protein sequence ID" value="MFC5477027.1"/>
    <property type="molecule type" value="Genomic_DNA"/>
</dbReference>
<organism evidence="2 3">
    <name type="scientific">Massilia suwonensis</name>
    <dbReference type="NCBI Taxonomy" id="648895"/>
    <lineage>
        <taxon>Bacteria</taxon>
        <taxon>Pseudomonadati</taxon>
        <taxon>Pseudomonadota</taxon>
        <taxon>Betaproteobacteria</taxon>
        <taxon>Burkholderiales</taxon>
        <taxon>Oxalobacteraceae</taxon>
        <taxon>Telluria group</taxon>
        <taxon>Massilia</taxon>
    </lineage>
</organism>
<name>A0ABW0MIV2_9BURK</name>
<keyword evidence="3" id="KW-1185">Reference proteome</keyword>
<dbReference type="PANTHER" id="PTHR22642">
    <property type="entry name" value="IMIDAZOLONEPROPIONASE"/>
    <property type="match status" value="1"/>
</dbReference>
<protein>
    <submittedName>
        <fullName evidence="2">Amidohydrolase</fullName>
        <ecNumber evidence="2">3.5.-.-</ecNumber>
    </submittedName>
</protein>
<dbReference type="InterPro" id="IPR032466">
    <property type="entry name" value="Metal_Hydrolase"/>
</dbReference>
<sequence length="627" mass="69174">MQAQANTGAGVATLILTNGAFATLDRDKPQASAVAIRDGRFLAVGGLEDVMRHRDAATRVIDLNGRTVIPGLNDSHIHLMRGGLNYNLELRWEGVPSLADALRMLQRQAERTPHPQWVRVVGGWNEFQFAEKRMPTLEEINAAAPDTPVFILHLYDRALLNRAALRAVGYTKDTPNPPGGEIQRDAAGNPTGMLIARPNAMILYATLAKGPTLPYDLQVNSTRQFMRELNRLGLTSAIDAGGGFQNYPDDYAVIEELDRNKQLTIRIAYNLFTQNKGQELEDFQRWTGMVKPGEGSDYYRHNGAGEMLVFSAADFEDFLEPRPELAAGMEDELEKVVRHLVENRWPFRLHATYDESITRMLDVFEKVNRDIPFNGLHWMFDHCETISERNIERVKALGGGIAIQHRMAFQGEYFVDRYGKQAASATPPVKHMLASGVPVGAGTDATRVASYNPWTALYWLVSGRTVGGLPLYGDNGLLSRATALELWTSGSAWFSNEQGRKGQIKEGMLADVAVLSQDFFTVDEEAIKSIESVLTVVGGNVVYGAAEFTSLGPPPIPVLPEWSPVSKVPGHWRKAAPQPQQQIALPHQCSGPCGVHAHSHDRARKSNVPVSNFDGFWGALGCSCFAF</sequence>
<dbReference type="InterPro" id="IPR011059">
    <property type="entry name" value="Metal-dep_hydrolase_composite"/>
</dbReference>
<feature type="domain" description="Amidohydrolase 3" evidence="1">
    <location>
        <begin position="59"/>
        <end position="543"/>
    </location>
</feature>
<gene>
    <name evidence="2" type="ORF">ACFPQ5_02405</name>
</gene>
<accession>A0ABW0MIV2</accession>
<dbReference type="SUPFAM" id="SSF51556">
    <property type="entry name" value="Metallo-dependent hydrolases"/>
    <property type="match status" value="1"/>
</dbReference>
<comment type="caution">
    <text evidence="2">The sequence shown here is derived from an EMBL/GenBank/DDBJ whole genome shotgun (WGS) entry which is preliminary data.</text>
</comment>
<dbReference type="Proteomes" id="UP001596101">
    <property type="component" value="Unassembled WGS sequence"/>
</dbReference>
<evidence type="ECO:0000313" key="3">
    <source>
        <dbReference type="Proteomes" id="UP001596101"/>
    </source>
</evidence>
<dbReference type="Pfam" id="PF07969">
    <property type="entry name" value="Amidohydro_3"/>
    <property type="match status" value="1"/>
</dbReference>
<dbReference type="Gene3D" id="3.10.310.70">
    <property type="match status" value="1"/>
</dbReference>
<proteinExistence type="predicted"/>
<dbReference type="InterPro" id="IPR013108">
    <property type="entry name" value="Amidohydro_3"/>
</dbReference>
<dbReference type="EC" id="3.5.-.-" evidence="2"/>
<reference evidence="3" key="1">
    <citation type="journal article" date="2019" name="Int. J. Syst. Evol. Microbiol.">
        <title>The Global Catalogue of Microorganisms (GCM) 10K type strain sequencing project: providing services to taxonomists for standard genome sequencing and annotation.</title>
        <authorList>
            <consortium name="The Broad Institute Genomics Platform"/>
            <consortium name="The Broad Institute Genome Sequencing Center for Infectious Disease"/>
            <person name="Wu L."/>
            <person name="Ma J."/>
        </authorList>
    </citation>
    <scope>NUCLEOTIDE SEQUENCE [LARGE SCALE GENOMIC DNA]</scope>
    <source>
        <strain evidence="3">CCUG 43111</strain>
    </source>
</reference>